<reference evidence="1 2" key="1">
    <citation type="submission" date="2016-10" db="EMBL/GenBank/DDBJ databases">
        <authorList>
            <person name="de Groot N.N."/>
        </authorList>
    </citation>
    <scope>NUCLEOTIDE SEQUENCE [LARGE SCALE GENOMIC DNA]</scope>
    <source>
        <strain evidence="1 2">MP1X4</strain>
    </source>
</reference>
<keyword evidence="2" id="KW-1185">Reference proteome</keyword>
<name>A0A1H1PYE3_MUCMA</name>
<dbReference type="OrthoDB" id="7775479at2"/>
<evidence type="ECO:0000313" key="2">
    <source>
        <dbReference type="Proteomes" id="UP000199679"/>
    </source>
</evidence>
<organism evidence="1 2">
    <name type="scientific">Mucilaginibacter mallensis</name>
    <dbReference type="NCBI Taxonomy" id="652787"/>
    <lineage>
        <taxon>Bacteria</taxon>
        <taxon>Pseudomonadati</taxon>
        <taxon>Bacteroidota</taxon>
        <taxon>Sphingobacteriia</taxon>
        <taxon>Sphingobacteriales</taxon>
        <taxon>Sphingobacteriaceae</taxon>
        <taxon>Mucilaginibacter</taxon>
    </lineage>
</organism>
<dbReference type="RefSeq" id="WP_091369164.1">
    <property type="nucleotide sequence ID" value="NZ_LT629740.1"/>
</dbReference>
<accession>A0A1H1PYE3</accession>
<dbReference type="STRING" id="652787.SAMN05216490_0646"/>
<dbReference type="AlphaFoldDB" id="A0A1H1PYE3"/>
<dbReference type="EMBL" id="LT629740">
    <property type="protein sequence ID" value="SDS15997.1"/>
    <property type="molecule type" value="Genomic_DNA"/>
</dbReference>
<gene>
    <name evidence="1" type="ORF">SAMN05216490_0646</name>
</gene>
<proteinExistence type="predicted"/>
<evidence type="ECO:0000313" key="1">
    <source>
        <dbReference type="EMBL" id="SDS15997.1"/>
    </source>
</evidence>
<sequence>MERYANRNGNSGVAAYQMGATSILVQFTTCAVYEYTYASAGAGNIESMKSLAISGSGLCSFIKRHVNKRYSRKIR</sequence>
<protein>
    <recommendedName>
        <fullName evidence="3">KTSC domain-containing protein</fullName>
    </recommendedName>
</protein>
<dbReference type="Proteomes" id="UP000199679">
    <property type="component" value="Chromosome I"/>
</dbReference>
<evidence type="ECO:0008006" key="3">
    <source>
        <dbReference type="Google" id="ProtNLM"/>
    </source>
</evidence>